<accession>A0ACC2U6L3</accession>
<name>A0ACC2U6L3_9FUNG</name>
<reference evidence="1" key="1">
    <citation type="submission" date="2022-04" db="EMBL/GenBank/DDBJ databases">
        <title>Genome of the entomopathogenic fungus Entomophthora muscae.</title>
        <authorList>
            <person name="Elya C."/>
            <person name="Lovett B.R."/>
            <person name="Lee E."/>
            <person name="Macias A.M."/>
            <person name="Hajek A.E."/>
            <person name="De Bivort B.L."/>
            <person name="Kasson M.T."/>
            <person name="De Fine Licht H.H."/>
            <person name="Stajich J.E."/>
        </authorList>
    </citation>
    <scope>NUCLEOTIDE SEQUENCE</scope>
    <source>
        <strain evidence="1">Berkeley</strain>
    </source>
</reference>
<evidence type="ECO:0000313" key="2">
    <source>
        <dbReference type="Proteomes" id="UP001165960"/>
    </source>
</evidence>
<protein>
    <submittedName>
        <fullName evidence="1">Uncharacterized protein</fullName>
    </submittedName>
</protein>
<organism evidence="1 2">
    <name type="scientific">Entomophthora muscae</name>
    <dbReference type="NCBI Taxonomy" id="34485"/>
    <lineage>
        <taxon>Eukaryota</taxon>
        <taxon>Fungi</taxon>
        <taxon>Fungi incertae sedis</taxon>
        <taxon>Zoopagomycota</taxon>
        <taxon>Entomophthoromycotina</taxon>
        <taxon>Entomophthoromycetes</taxon>
        <taxon>Entomophthorales</taxon>
        <taxon>Entomophthoraceae</taxon>
        <taxon>Entomophthora</taxon>
    </lineage>
</organism>
<keyword evidence="2" id="KW-1185">Reference proteome</keyword>
<evidence type="ECO:0000313" key="1">
    <source>
        <dbReference type="EMBL" id="KAJ9082439.1"/>
    </source>
</evidence>
<sequence length="292" mass="32280">MSSFGHSYDEFISNFTGWMLGLIGAVGLVLNSVLFVILNWHGNRGLSLQLVVLISVMDIFSCLSAIFLAVARVIWGAPEMFDVSGFCSGVGFTSLLSVGMSGMLLASLGLERYLAICNQRHVPMRGLVIVLSAAFVGQMCLLGTAVFEDGLVRDATFSHCVLSNAQGLQIHYWLLNIVFLSPILVLTFCYTAIFVKCLSADQPNEHFSSRRLSLRALLFLAVYHVCFCPKFIFSLWGIFGSRTRRPISLHILGTLGVALSVAINPILVLFLNKDIRTTAFIHLRRHKPFPYP</sequence>
<comment type="caution">
    <text evidence="1">The sequence shown here is derived from an EMBL/GenBank/DDBJ whole genome shotgun (WGS) entry which is preliminary data.</text>
</comment>
<proteinExistence type="predicted"/>
<gene>
    <name evidence="1" type="ORF">DSO57_1004696</name>
</gene>
<dbReference type="EMBL" id="QTSX02001432">
    <property type="protein sequence ID" value="KAJ9082439.1"/>
    <property type="molecule type" value="Genomic_DNA"/>
</dbReference>
<dbReference type="Proteomes" id="UP001165960">
    <property type="component" value="Unassembled WGS sequence"/>
</dbReference>